<dbReference type="Proteomes" id="UP001597295">
    <property type="component" value="Unassembled WGS sequence"/>
</dbReference>
<dbReference type="EMBL" id="JBHUIP010000005">
    <property type="protein sequence ID" value="MFD2262796.1"/>
    <property type="molecule type" value="Genomic_DNA"/>
</dbReference>
<organism evidence="1 2">
    <name type="scientific">Lacibacterium aquatile</name>
    <dbReference type="NCBI Taxonomy" id="1168082"/>
    <lineage>
        <taxon>Bacteria</taxon>
        <taxon>Pseudomonadati</taxon>
        <taxon>Pseudomonadota</taxon>
        <taxon>Alphaproteobacteria</taxon>
        <taxon>Rhodospirillales</taxon>
        <taxon>Rhodospirillaceae</taxon>
    </lineage>
</organism>
<keyword evidence="2" id="KW-1185">Reference proteome</keyword>
<name>A0ABW5DQM3_9PROT</name>
<evidence type="ECO:0000313" key="2">
    <source>
        <dbReference type="Proteomes" id="UP001597295"/>
    </source>
</evidence>
<proteinExistence type="predicted"/>
<comment type="caution">
    <text evidence="1">The sequence shown here is derived from an EMBL/GenBank/DDBJ whole genome shotgun (WGS) entry which is preliminary data.</text>
</comment>
<accession>A0ABW5DQM3</accession>
<sequence>MRHEPPARLFISGRPLQINDQLHLRASIGLGRKKGAYRVDYWTARAQKNWPDMGPPPTGLRANVCSCPAVDTFIALIRSKKLTPRQETFESEEHAILMNVIHGCGMQTGPNGETIASITEEMTGSIMEGCPQDIHQAFWHTMNAAVATLIWLEFSGQITPVGKMESFERIRGAAFRMPFDLKKWVDENQA</sequence>
<dbReference type="RefSeq" id="WP_379875763.1">
    <property type="nucleotide sequence ID" value="NZ_JBHUIP010000005.1"/>
</dbReference>
<evidence type="ECO:0000313" key="1">
    <source>
        <dbReference type="EMBL" id="MFD2262796.1"/>
    </source>
</evidence>
<gene>
    <name evidence="1" type="ORF">ACFSM5_07840</name>
</gene>
<reference evidence="2" key="1">
    <citation type="journal article" date="2019" name="Int. J. Syst. Evol. Microbiol.">
        <title>The Global Catalogue of Microorganisms (GCM) 10K type strain sequencing project: providing services to taxonomists for standard genome sequencing and annotation.</title>
        <authorList>
            <consortium name="The Broad Institute Genomics Platform"/>
            <consortium name="The Broad Institute Genome Sequencing Center for Infectious Disease"/>
            <person name="Wu L."/>
            <person name="Ma J."/>
        </authorList>
    </citation>
    <scope>NUCLEOTIDE SEQUENCE [LARGE SCALE GENOMIC DNA]</scope>
    <source>
        <strain evidence="2">CGMCC 1.19062</strain>
    </source>
</reference>
<protein>
    <submittedName>
        <fullName evidence="1">Uncharacterized protein</fullName>
    </submittedName>
</protein>